<feature type="transmembrane region" description="Helical" evidence="6">
    <location>
        <begin position="44"/>
        <end position="65"/>
    </location>
</feature>
<evidence type="ECO:0000256" key="5">
    <source>
        <dbReference type="ARBA" id="ARBA00023136"/>
    </source>
</evidence>
<evidence type="ECO:0000256" key="1">
    <source>
        <dbReference type="ARBA" id="ARBA00004141"/>
    </source>
</evidence>
<feature type="transmembrane region" description="Helical" evidence="6">
    <location>
        <begin position="291"/>
        <end position="311"/>
    </location>
</feature>
<reference evidence="8 9" key="1">
    <citation type="journal article" date="2024" name="G3 (Bethesda)">
        <title>Genome assembly of Hibiscus sabdariffa L. provides insights into metabolisms of medicinal natural products.</title>
        <authorList>
            <person name="Kim T."/>
        </authorList>
    </citation>
    <scope>NUCLEOTIDE SEQUENCE [LARGE SCALE GENOMIC DNA]</scope>
    <source>
        <strain evidence="8">TK-2024</strain>
        <tissue evidence="8">Old leaves</tissue>
    </source>
</reference>
<feature type="transmembrane region" description="Helical" evidence="6">
    <location>
        <begin position="260"/>
        <end position="279"/>
    </location>
</feature>
<keyword evidence="9" id="KW-1185">Reference proteome</keyword>
<feature type="transmembrane region" description="Helical" evidence="6">
    <location>
        <begin position="12"/>
        <end position="32"/>
    </location>
</feature>
<keyword evidence="3 6" id="KW-0812">Transmembrane</keyword>
<evidence type="ECO:0000256" key="6">
    <source>
        <dbReference type="RuleBase" id="RU363077"/>
    </source>
</evidence>
<dbReference type="InterPro" id="IPR000620">
    <property type="entry name" value="EamA_dom"/>
</dbReference>
<accession>A0ABR2BIR0</accession>
<organism evidence="8 9">
    <name type="scientific">Hibiscus sabdariffa</name>
    <name type="common">roselle</name>
    <dbReference type="NCBI Taxonomy" id="183260"/>
    <lineage>
        <taxon>Eukaryota</taxon>
        <taxon>Viridiplantae</taxon>
        <taxon>Streptophyta</taxon>
        <taxon>Embryophyta</taxon>
        <taxon>Tracheophyta</taxon>
        <taxon>Spermatophyta</taxon>
        <taxon>Magnoliopsida</taxon>
        <taxon>eudicotyledons</taxon>
        <taxon>Gunneridae</taxon>
        <taxon>Pentapetalae</taxon>
        <taxon>rosids</taxon>
        <taxon>malvids</taxon>
        <taxon>Malvales</taxon>
        <taxon>Malvaceae</taxon>
        <taxon>Malvoideae</taxon>
        <taxon>Hibiscus</taxon>
    </lineage>
</organism>
<evidence type="ECO:0000256" key="4">
    <source>
        <dbReference type="ARBA" id="ARBA00022989"/>
    </source>
</evidence>
<keyword evidence="5 6" id="KW-0472">Membrane</keyword>
<gene>
    <name evidence="8" type="ORF">V6N12_009233</name>
</gene>
<dbReference type="SUPFAM" id="SSF103481">
    <property type="entry name" value="Multidrug resistance efflux transporter EmrE"/>
    <property type="match status" value="2"/>
</dbReference>
<comment type="similarity">
    <text evidence="2 6">Belongs to the drug/metabolite transporter (DMT) superfamily. Plant drug/metabolite exporter (P-DME) (TC 2.A.7.4) family.</text>
</comment>
<comment type="subcellular location">
    <subcellularLocation>
        <location evidence="1 6">Membrane</location>
        <topology evidence="1 6">Multi-pass membrane protein</topology>
    </subcellularLocation>
</comment>
<dbReference type="InterPro" id="IPR030184">
    <property type="entry name" value="WAT1-related"/>
</dbReference>
<dbReference type="Pfam" id="PF00892">
    <property type="entry name" value="EamA"/>
    <property type="match status" value="2"/>
</dbReference>
<feature type="transmembrane region" description="Helical" evidence="6">
    <location>
        <begin position="105"/>
        <end position="127"/>
    </location>
</feature>
<dbReference type="InterPro" id="IPR037185">
    <property type="entry name" value="EmrE-like"/>
</dbReference>
<evidence type="ECO:0000256" key="2">
    <source>
        <dbReference type="ARBA" id="ARBA00007635"/>
    </source>
</evidence>
<dbReference type="PANTHER" id="PTHR31218">
    <property type="entry name" value="WAT1-RELATED PROTEIN"/>
    <property type="match status" value="1"/>
</dbReference>
<name>A0ABR2BIR0_9ROSI</name>
<feature type="transmembrane region" description="Helical" evidence="6">
    <location>
        <begin position="195"/>
        <end position="215"/>
    </location>
</feature>
<evidence type="ECO:0000313" key="8">
    <source>
        <dbReference type="EMBL" id="KAK8506921.1"/>
    </source>
</evidence>
<feature type="domain" description="EamA" evidence="7">
    <location>
        <begin position="26"/>
        <end position="155"/>
    </location>
</feature>
<feature type="transmembrane region" description="Helical" evidence="6">
    <location>
        <begin position="317"/>
        <end position="335"/>
    </location>
</feature>
<evidence type="ECO:0000256" key="3">
    <source>
        <dbReference type="ARBA" id="ARBA00022692"/>
    </source>
</evidence>
<dbReference type="Proteomes" id="UP001472677">
    <property type="component" value="Unassembled WGS sequence"/>
</dbReference>
<feature type="transmembrane region" description="Helical" evidence="6">
    <location>
        <begin position="139"/>
        <end position="157"/>
    </location>
</feature>
<feature type="transmembrane region" description="Helical" evidence="6">
    <location>
        <begin position="77"/>
        <end position="99"/>
    </location>
</feature>
<dbReference type="EMBL" id="JBBPBM010000111">
    <property type="protein sequence ID" value="KAK8506921.1"/>
    <property type="molecule type" value="Genomic_DNA"/>
</dbReference>
<keyword evidence="4 6" id="KW-1133">Transmembrane helix</keyword>
<protein>
    <recommendedName>
        <fullName evidence="6">WAT1-related protein</fullName>
    </recommendedName>
</protein>
<evidence type="ECO:0000259" key="7">
    <source>
        <dbReference type="Pfam" id="PF00892"/>
    </source>
</evidence>
<comment type="caution">
    <text evidence="8">The sequence shown here is derived from an EMBL/GenBank/DDBJ whole genome shotgun (WGS) entry which is preliminary data.</text>
</comment>
<evidence type="ECO:0000313" key="9">
    <source>
        <dbReference type="Proteomes" id="UP001472677"/>
    </source>
</evidence>
<feature type="transmembrane region" description="Helical" evidence="6">
    <location>
        <begin position="227"/>
        <end position="248"/>
    </location>
</feature>
<sequence length="373" mass="41071">MVWRWRYCYRDVLPFSAMVTMECINVGLNTLFKAATLHGMSYHVFVVYAYAIAALVLLPAPFFSHRTRALPPLTFPILWKIGLLGLIGSSSQIMGYTGINYSSPTLASAISNLTPAFTFILAIIFRMEKLTWKRTSSQAKVIGTIISIMGAFVVTLYKGPAIVIASTPSMSVQQPRNSSIPTPVFIGLDSSNPNWIIGGLFLTAEYILVPLWYIVQTQIMKEYPDEMTVVCFYNLCVSFIAAIVGLATERDASAWRLRPDIALASVVCSGLFGSCLNNTVHTWALRLKGPVFVAMFKPLSIAIAVAMGVMFLGDTLYLGSLIGATIISIGFYTVMWGKEKEEMSECGNETIIDSASSQSHRTPLLQSYKNEEV</sequence>
<feature type="domain" description="EamA" evidence="7">
    <location>
        <begin position="213"/>
        <end position="335"/>
    </location>
</feature>
<proteinExistence type="inferred from homology"/>